<gene>
    <name evidence="2" type="ORF">ZIOFF_068972</name>
</gene>
<dbReference type="EMBL" id="JACMSC010000020">
    <property type="protein sequence ID" value="KAG6471529.1"/>
    <property type="molecule type" value="Genomic_DNA"/>
</dbReference>
<dbReference type="Pfam" id="PF02519">
    <property type="entry name" value="Auxin_inducible"/>
    <property type="match status" value="1"/>
</dbReference>
<keyword evidence="3" id="KW-1185">Reference proteome</keyword>
<evidence type="ECO:0008006" key="4">
    <source>
        <dbReference type="Google" id="ProtNLM"/>
    </source>
</evidence>
<dbReference type="AlphaFoldDB" id="A0A8J5EUX6"/>
<evidence type="ECO:0000313" key="2">
    <source>
        <dbReference type="EMBL" id="KAG6471529.1"/>
    </source>
</evidence>
<dbReference type="Proteomes" id="UP000734854">
    <property type="component" value="Unassembled WGS sequence"/>
</dbReference>
<evidence type="ECO:0000313" key="3">
    <source>
        <dbReference type="Proteomes" id="UP000734854"/>
    </source>
</evidence>
<evidence type="ECO:0000256" key="1">
    <source>
        <dbReference type="ARBA" id="ARBA00006974"/>
    </source>
</evidence>
<protein>
    <recommendedName>
        <fullName evidence="4">SAUR family protein</fullName>
    </recommendedName>
</protein>
<organism evidence="2 3">
    <name type="scientific">Zingiber officinale</name>
    <name type="common">Ginger</name>
    <name type="synonym">Amomum zingiber</name>
    <dbReference type="NCBI Taxonomy" id="94328"/>
    <lineage>
        <taxon>Eukaryota</taxon>
        <taxon>Viridiplantae</taxon>
        <taxon>Streptophyta</taxon>
        <taxon>Embryophyta</taxon>
        <taxon>Tracheophyta</taxon>
        <taxon>Spermatophyta</taxon>
        <taxon>Magnoliopsida</taxon>
        <taxon>Liliopsida</taxon>
        <taxon>Zingiberales</taxon>
        <taxon>Zingiberaceae</taxon>
        <taxon>Zingiber</taxon>
    </lineage>
</organism>
<comment type="similarity">
    <text evidence="1">Belongs to the ARG7 family.</text>
</comment>
<proteinExistence type="inferred from homology"/>
<comment type="caution">
    <text evidence="2">The sequence shown here is derived from an EMBL/GenBank/DDBJ whole genome shotgun (WGS) entry which is preliminary data.</text>
</comment>
<accession>A0A8J5EUX6</accession>
<dbReference type="InterPro" id="IPR003676">
    <property type="entry name" value="SAUR_fam"/>
</dbReference>
<reference evidence="2 3" key="1">
    <citation type="submission" date="2020-08" db="EMBL/GenBank/DDBJ databases">
        <title>Plant Genome Project.</title>
        <authorList>
            <person name="Zhang R.-G."/>
        </authorList>
    </citation>
    <scope>NUCLEOTIDE SEQUENCE [LARGE SCALE GENOMIC DNA]</scope>
    <source>
        <tissue evidence="2">Rhizome</tissue>
    </source>
</reference>
<name>A0A8J5EUX6_ZINOF</name>
<dbReference type="GO" id="GO:0009733">
    <property type="term" value="P:response to auxin"/>
    <property type="evidence" value="ECO:0007669"/>
    <property type="project" value="InterPro"/>
</dbReference>
<sequence>MYVGKSRRKYLVSDDLVGHPLFRVLVERCSDNADAETVVVGCEVVLFEHLPSMLENAGPCEQFRLLPLENAGPHPESPDELVEFYAC</sequence>